<dbReference type="AlphaFoldDB" id="A0A376AIT4"/>
<protein>
    <submittedName>
        <fullName evidence="2">Uncharacterized protein</fullName>
    </submittedName>
</protein>
<evidence type="ECO:0000256" key="1">
    <source>
        <dbReference type="SAM" id="MobiDB-lite"/>
    </source>
</evidence>
<dbReference type="Proteomes" id="UP000254764">
    <property type="component" value="Unassembled WGS sequence"/>
</dbReference>
<feature type="compositionally biased region" description="Basic residues" evidence="1">
    <location>
        <begin position="14"/>
        <end position="27"/>
    </location>
</feature>
<proteinExistence type="predicted"/>
<organism evidence="2 3">
    <name type="scientific">Ciceribacter selenitireducens ATCC BAA-1503</name>
    <dbReference type="NCBI Taxonomy" id="1336235"/>
    <lineage>
        <taxon>Bacteria</taxon>
        <taxon>Pseudomonadati</taxon>
        <taxon>Pseudomonadota</taxon>
        <taxon>Alphaproteobacteria</taxon>
        <taxon>Hyphomicrobiales</taxon>
        <taxon>Rhizobiaceae</taxon>
        <taxon>Ciceribacter</taxon>
    </lineage>
</organism>
<evidence type="ECO:0000313" key="2">
    <source>
        <dbReference type="EMBL" id="SSC67664.1"/>
    </source>
</evidence>
<feature type="region of interest" description="Disordered" evidence="1">
    <location>
        <begin position="1"/>
        <end position="45"/>
    </location>
</feature>
<evidence type="ECO:0000313" key="3">
    <source>
        <dbReference type="Proteomes" id="UP000254764"/>
    </source>
</evidence>
<accession>A0A376AIT4</accession>
<dbReference type="EMBL" id="UEYP01000004">
    <property type="protein sequence ID" value="SSC67664.1"/>
    <property type="molecule type" value="Genomic_DNA"/>
</dbReference>
<keyword evidence="3" id="KW-1185">Reference proteome</keyword>
<sequence length="123" mass="13453">MARLGETSLNAHLRPSKLKRRRRRKKSPPGCPVSTRAASFSSVSQVNHPEMDTLYLVVILAANAKYSINSLLPPVPASCFRRLKIAQKGWSGERPHGPDPRLRLAKLLKRTGLVMSGSVAAAT</sequence>
<reference evidence="3" key="1">
    <citation type="submission" date="2018-07" db="EMBL/GenBank/DDBJ databases">
        <authorList>
            <person name="Peiro R."/>
            <person name="Begona"/>
            <person name="Cbmso G."/>
            <person name="Lopez M."/>
            <person name="Gonzalez S."/>
        </authorList>
    </citation>
    <scope>NUCLEOTIDE SEQUENCE [LARGE SCALE GENOMIC DNA]</scope>
</reference>
<name>A0A376AIT4_9HYPH</name>
<feature type="compositionally biased region" description="Polar residues" evidence="1">
    <location>
        <begin position="36"/>
        <end position="45"/>
    </location>
</feature>
<gene>
    <name evidence="2" type="ORF">RHIZ70_3372</name>
</gene>